<proteinExistence type="predicted"/>
<protein>
    <submittedName>
        <fullName evidence="3">Uncharacterized protein</fullName>
    </submittedName>
</protein>
<keyword evidence="4" id="KW-1185">Reference proteome</keyword>
<evidence type="ECO:0000256" key="1">
    <source>
        <dbReference type="SAM" id="MobiDB-lite"/>
    </source>
</evidence>
<reference evidence="3" key="1">
    <citation type="submission" date="2023-03" db="EMBL/GenBank/DDBJ databases">
        <title>Massive genome expansion in bonnet fungi (Mycena s.s.) driven by repeated elements and novel gene families across ecological guilds.</title>
        <authorList>
            <consortium name="Lawrence Berkeley National Laboratory"/>
            <person name="Harder C.B."/>
            <person name="Miyauchi S."/>
            <person name="Viragh M."/>
            <person name="Kuo A."/>
            <person name="Thoen E."/>
            <person name="Andreopoulos B."/>
            <person name="Lu D."/>
            <person name="Skrede I."/>
            <person name="Drula E."/>
            <person name="Henrissat B."/>
            <person name="Morin E."/>
            <person name="Kohler A."/>
            <person name="Barry K."/>
            <person name="LaButti K."/>
            <person name="Morin E."/>
            <person name="Salamov A."/>
            <person name="Lipzen A."/>
            <person name="Mereny Z."/>
            <person name="Hegedus B."/>
            <person name="Baldrian P."/>
            <person name="Stursova M."/>
            <person name="Weitz H."/>
            <person name="Taylor A."/>
            <person name="Grigoriev I.V."/>
            <person name="Nagy L.G."/>
            <person name="Martin F."/>
            <person name="Kauserud H."/>
        </authorList>
    </citation>
    <scope>NUCLEOTIDE SEQUENCE</scope>
    <source>
        <strain evidence="3">9284</strain>
    </source>
</reference>
<evidence type="ECO:0000256" key="2">
    <source>
        <dbReference type="SAM" id="SignalP"/>
    </source>
</evidence>
<name>A0AAD7C8W7_9AGAR</name>
<organism evidence="3 4">
    <name type="scientific">Roridomyces roridus</name>
    <dbReference type="NCBI Taxonomy" id="1738132"/>
    <lineage>
        <taxon>Eukaryota</taxon>
        <taxon>Fungi</taxon>
        <taxon>Dikarya</taxon>
        <taxon>Basidiomycota</taxon>
        <taxon>Agaricomycotina</taxon>
        <taxon>Agaricomycetes</taxon>
        <taxon>Agaricomycetidae</taxon>
        <taxon>Agaricales</taxon>
        <taxon>Marasmiineae</taxon>
        <taxon>Mycenaceae</taxon>
        <taxon>Roridomyces</taxon>
    </lineage>
</organism>
<evidence type="ECO:0000313" key="4">
    <source>
        <dbReference type="Proteomes" id="UP001221142"/>
    </source>
</evidence>
<feature type="signal peptide" evidence="2">
    <location>
        <begin position="1"/>
        <end position="16"/>
    </location>
</feature>
<evidence type="ECO:0000313" key="3">
    <source>
        <dbReference type="EMBL" id="KAJ7642133.1"/>
    </source>
</evidence>
<feature type="chain" id="PRO_5042060595" evidence="2">
    <location>
        <begin position="17"/>
        <end position="277"/>
    </location>
</feature>
<sequence length="277" mass="29160">MLVRLLLFCCFSPSHSRISHLHPSTGLPAFPSTGAQPPTTPNSSASTGAAIILPGLWASAERAQTDCAAARGLLRVQAPPRGRVGRKSERHTRDSLDRVLAGVAAVTCGSRGGNQKVVRRGVERARGGGRGKGMACTACGIGRDEDTWRWIHVARRRRPGGSAPGCVREPSSSHSVSSAPSSAGLSEPKSLARPRRLQSTTGVVFCAIDLVCELAGTRWAVVARGLGASPSRRHWAGGRFAKRKNAGVDTLRLIGVDTEPLNLARRGGSLRTSRVGS</sequence>
<feature type="compositionally biased region" description="Low complexity" evidence="1">
    <location>
        <begin position="172"/>
        <end position="186"/>
    </location>
</feature>
<keyword evidence="2" id="KW-0732">Signal</keyword>
<dbReference type="PROSITE" id="PS50096">
    <property type="entry name" value="IQ"/>
    <property type="match status" value="1"/>
</dbReference>
<accession>A0AAD7C8W7</accession>
<feature type="region of interest" description="Disordered" evidence="1">
    <location>
        <begin position="158"/>
        <end position="193"/>
    </location>
</feature>
<dbReference type="AlphaFoldDB" id="A0AAD7C8W7"/>
<dbReference type="Proteomes" id="UP001221142">
    <property type="component" value="Unassembled WGS sequence"/>
</dbReference>
<dbReference type="EMBL" id="JARKIF010000004">
    <property type="protein sequence ID" value="KAJ7642133.1"/>
    <property type="molecule type" value="Genomic_DNA"/>
</dbReference>
<gene>
    <name evidence="3" type="ORF">FB45DRAFT_863185</name>
</gene>
<comment type="caution">
    <text evidence="3">The sequence shown here is derived from an EMBL/GenBank/DDBJ whole genome shotgun (WGS) entry which is preliminary data.</text>
</comment>